<dbReference type="GO" id="GO:0019432">
    <property type="term" value="P:triglyceride biosynthetic process"/>
    <property type="evidence" value="ECO:0007669"/>
    <property type="project" value="UniProtKB-ARBA"/>
</dbReference>
<evidence type="ECO:0000313" key="6">
    <source>
        <dbReference type="EMBL" id="KAF8378051.1"/>
    </source>
</evidence>
<feature type="region of interest" description="Disordered" evidence="4">
    <location>
        <begin position="36"/>
        <end position="61"/>
    </location>
</feature>
<evidence type="ECO:0000256" key="4">
    <source>
        <dbReference type="SAM" id="MobiDB-lite"/>
    </source>
</evidence>
<dbReference type="OMA" id="NQQVHMP"/>
<keyword evidence="7" id="KW-1185">Reference proteome</keyword>
<dbReference type="PANTHER" id="PTHR22753:SF24">
    <property type="entry name" value="ESTERASE_LIPASE_THIOESTERASE FAMILY PROTEIN"/>
    <property type="match status" value="1"/>
</dbReference>
<feature type="domain" description="AB hydrolase-1" evidence="5">
    <location>
        <begin position="213"/>
        <end position="400"/>
    </location>
</feature>
<comment type="similarity">
    <text evidence="1">Belongs to the diacylglycerol acyltransferase family.</text>
</comment>
<dbReference type="InterPro" id="IPR007130">
    <property type="entry name" value="DAGAT"/>
</dbReference>
<accession>A0A834Y9I7</accession>
<evidence type="ECO:0000259" key="5">
    <source>
        <dbReference type="Pfam" id="PF00561"/>
    </source>
</evidence>
<dbReference type="AlphaFoldDB" id="A0A834Y9I7"/>
<proteinExistence type="inferred from homology"/>
<gene>
    <name evidence="6" type="ORF">HHK36_029385</name>
</gene>
<organism evidence="6 7">
    <name type="scientific">Tetracentron sinense</name>
    <name type="common">Spur-leaf</name>
    <dbReference type="NCBI Taxonomy" id="13715"/>
    <lineage>
        <taxon>Eukaryota</taxon>
        <taxon>Viridiplantae</taxon>
        <taxon>Streptophyta</taxon>
        <taxon>Embryophyta</taxon>
        <taxon>Tracheophyta</taxon>
        <taxon>Spermatophyta</taxon>
        <taxon>Magnoliopsida</taxon>
        <taxon>Trochodendrales</taxon>
        <taxon>Trochodendraceae</taxon>
        <taxon>Tetracentron</taxon>
    </lineage>
</organism>
<dbReference type="CDD" id="cd07987">
    <property type="entry name" value="LPLAT_MGAT-like"/>
    <property type="match status" value="1"/>
</dbReference>
<comment type="caution">
    <text evidence="6">The sequence shown here is derived from an EMBL/GenBank/DDBJ whole genome shotgun (WGS) entry which is preliminary data.</text>
</comment>
<dbReference type="Pfam" id="PF03982">
    <property type="entry name" value="DAGAT"/>
    <property type="match status" value="1"/>
</dbReference>
<dbReference type="GO" id="GO:0004144">
    <property type="term" value="F:diacylglycerol O-acyltransferase activity"/>
    <property type="evidence" value="ECO:0007669"/>
    <property type="project" value="UniProtKB-ARBA"/>
</dbReference>
<dbReference type="InterPro" id="IPR029058">
    <property type="entry name" value="AB_hydrolase_fold"/>
</dbReference>
<evidence type="ECO:0000313" key="7">
    <source>
        <dbReference type="Proteomes" id="UP000655225"/>
    </source>
</evidence>
<protein>
    <recommendedName>
        <fullName evidence="5">AB hydrolase-1 domain-containing protein</fullName>
    </recommendedName>
</protein>
<dbReference type="PANTHER" id="PTHR22753">
    <property type="entry name" value="TRANSMEMBRANE PROTEIN 68"/>
    <property type="match status" value="1"/>
</dbReference>
<dbReference type="GO" id="GO:0016020">
    <property type="term" value="C:membrane"/>
    <property type="evidence" value="ECO:0007669"/>
    <property type="project" value="TreeGrafter"/>
</dbReference>
<dbReference type="OrthoDB" id="44277at2759"/>
<dbReference type="Gene3D" id="3.40.50.1820">
    <property type="entry name" value="alpha/beta hydrolase"/>
    <property type="match status" value="1"/>
</dbReference>
<name>A0A834Y9I7_TETSI</name>
<evidence type="ECO:0000256" key="2">
    <source>
        <dbReference type="ARBA" id="ARBA00022679"/>
    </source>
</evidence>
<evidence type="ECO:0000256" key="3">
    <source>
        <dbReference type="ARBA" id="ARBA00023315"/>
    </source>
</evidence>
<keyword evidence="3" id="KW-0012">Acyltransferase</keyword>
<dbReference type="SUPFAM" id="SSF53474">
    <property type="entry name" value="alpha/beta-Hydrolases"/>
    <property type="match status" value="1"/>
</dbReference>
<sequence>MAATGAALVTVGLSPVPRRKFSFAAGTFKATPISARPSAMSTEKAPLSLEENVEPEKKSGPETILKLLDDSEIERLSVKDFLERSKDLIRSDGGPPRWFSPLECGSRLKDSPLLLYLPDSIVYLSIYVLLSYAGLDGIGLGLLLHHQRLGKSVTSTAAHPPQSIWLRTCLEWLALQIDLWIFDIWCLHIPVMDRTPFRDLVQLVEKTIKSENSHSPNRPIYLVGESLGGCLALAVAALNPDIDLMLILANPATSFSKSQLQHLIPLLEVMPEQFHDSLPYILSLVTGDPLRMAMASVHKGLPLPQKVGELSQSLVALLPCLSVVADILPRESLVWKLQMLRSASSYTNSRLHAVKAQTLILASGKDQLLPSQEEAERLCLVLSKSQIRNFKDAGHTLLLEYGVDLVTVIKAASFYRRAKHLDYVSDYMPPTASEFKEGFESYRWIDMATSPVMLSTLENGKIVRGLSGIPCEGPVVLVGYHMLLGWELSPIVSQFLVERNILVRGIAHPSMFWKLSEGMLPDISTYDTYRIMGAVPVSATNFYKLLSTKSHVLLYPGGAREALHRKGEEYKLFWPEQSEFVRMAARFGAKIIPFGVVGEDDVSEVFFDYDDLMKIPYFKGKIEELNKEFVQLRTDVNGEVANQDFHLPGVIPKFPGRFYFLFGKPIETEGRKQELRDRKKAHELYLHVKSEVERNIAYLKEKREKDPYRNLLPRLFYKATQGFTSEIPTFEL</sequence>
<dbReference type="InterPro" id="IPR000073">
    <property type="entry name" value="AB_hydrolase_1"/>
</dbReference>
<evidence type="ECO:0000256" key="1">
    <source>
        <dbReference type="ARBA" id="ARBA00005420"/>
    </source>
</evidence>
<dbReference type="Pfam" id="PF00561">
    <property type="entry name" value="Abhydrolase_1"/>
    <property type="match status" value="1"/>
</dbReference>
<keyword evidence="2" id="KW-0808">Transferase</keyword>
<dbReference type="Proteomes" id="UP000655225">
    <property type="component" value="Unassembled WGS sequence"/>
</dbReference>
<reference evidence="6 7" key="1">
    <citation type="submission" date="2020-04" db="EMBL/GenBank/DDBJ databases">
        <title>Plant Genome Project.</title>
        <authorList>
            <person name="Zhang R.-G."/>
        </authorList>
    </citation>
    <scope>NUCLEOTIDE SEQUENCE [LARGE SCALE GENOMIC DNA]</scope>
    <source>
        <strain evidence="6">YNK0</strain>
        <tissue evidence="6">Leaf</tissue>
    </source>
</reference>
<dbReference type="EMBL" id="JABCRI010000023">
    <property type="protein sequence ID" value="KAF8378051.1"/>
    <property type="molecule type" value="Genomic_DNA"/>
</dbReference>